<dbReference type="PROSITE" id="PS50002">
    <property type="entry name" value="SH3"/>
    <property type="match status" value="1"/>
</dbReference>
<keyword evidence="2 3" id="KW-0728">SH3 domain</keyword>
<evidence type="ECO:0000313" key="8">
    <source>
        <dbReference type="EMBL" id="OAF67012.1"/>
    </source>
</evidence>
<evidence type="ECO:0000256" key="2">
    <source>
        <dbReference type="ARBA" id="ARBA00022443"/>
    </source>
</evidence>
<dbReference type="CDD" id="cd00071">
    <property type="entry name" value="GMPK"/>
    <property type="match status" value="1"/>
</dbReference>
<dbReference type="SMART" id="SM00072">
    <property type="entry name" value="GuKc"/>
    <property type="match status" value="1"/>
</dbReference>
<dbReference type="InterPro" id="IPR008145">
    <property type="entry name" value="GK/Ca_channel_bsu"/>
</dbReference>
<dbReference type="Gene3D" id="3.40.50.300">
    <property type="entry name" value="P-loop containing nucleotide triphosphate hydrolases"/>
    <property type="match status" value="1"/>
</dbReference>
<comment type="similarity">
    <text evidence="1">Belongs to the MAGUK family.</text>
</comment>
<comment type="caution">
    <text evidence="8">The sequence shown here is derived from an EMBL/GenBank/DDBJ whole genome shotgun (WGS) entry which is preliminary data.</text>
</comment>
<dbReference type="Gene3D" id="2.30.30.40">
    <property type="entry name" value="SH3 Domains"/>
    <property type="match status" value="1"/>
</dbReference>
<dbReference type="PROSITE" id="PS50052">
    <property type="entry name" value="GUANYLATE_KINASE_2"/>
    <property type="match status" value="1"/>
</dbReference>
<dbReference type="InterPro" id="IPR008144">
    <property type="entry name" value="Guanylate_kin-like_dom"/>
</dbReference>
<evidence type="ECO:0000256" key="4">
    <source>
        <dbReference type="SAM" id="MobiDB-lite"/>
    </source>
</evidence>
<evidence type="ECO:0000313" key="9">
    <source>
        <dbReference type="Proteomes" id="UP000078046"/>
    </source>
</evidence>
<dbReference type="InterPro" id="IPR036028">
    <property type="entry name" value="SH3-like_dom_sf"/>
</dbReference>
<dbReference type="InterPro" id="IPR027417">
    <property type="entry name" value="P-loop_NTPase"/>
</dbReference>
<dbReference type="Proteomes" id="UP000078046">
    <property type="component" value="Unassembled WGS sequence"/>
</dbReference>
<dbReference type="EMBL" id="LWCA01000768">
    <property type="protein sequence ID" value="OAF67012.1"/>
    <property type="molecule type" value="Genomic_DNA"/>
</dbReference>
<dbReference type="PROSITE" id="PS50106">
    <property type="entry name" value="PDZ"/>
    <property type="match status" value="1"/>
</dbReference>
<gene>
    <name evidence="8" type="ORF">A3Q56_05259</name>
</gene>
<evidence type="ECO:0000259" key="6">
    <source>
        <dbReference type="PROSITE" id="PS50052"/>
    </source>
</evidence>
<dbReference type="OrthoDB" id="43580at2759"/>
<sequence>MNCKETPTATIVPLQKSLWSSVDRIDDLSAGFDQKDYKEILSEKCETFSSQQVVLQNETTHVTNKFKDVFQFKKSYSDHRSKKLQLLTEEEKKMQLLSIKKYKNYVEKRRKSKMSKTETEQSSLRNSERLRQLMKETNSSKRSKSKTEPKTNKPDIVESYINPSFRLNERFITTEHPLKKDDLGLKESEVYDFLKSLQQYVSSDDDRDEFCKLNLLVSTRSFKNALKLHNILSSFDNDKSKIFSHIFISDTNVFNLFSQCNTRSKDTVNRIQKSIKNFKIKHLFSAYNDCLNILQNSHCDYEELESENYVVDEIDTIKIIKINKSADYLGLTVSADDGSIIVSKIIKGGIADKIKLLRVGDEILEVNGVDLRGKTVNQVADFMDLYSGPLTMIVLPNSEVCNVNQMESESNLISVKSNFNYDPTDDIYNPCRELGISFNKGEILHIYSEKNTDWWQAFKEDEDAQPLAGLIPSASFHRRLEIAKYEIKRIEYQQELRSRWPCFGMACCIEPFMNNNGLADISDYSSHNRPYNQQNNQDTNPSSMTDLCRYLWLSLKINSRFYVQRWINTFAKSKIKKKNTFTRMNPVNEFFETAKSRLESKLQTAITNIPLKNIEDFSTCIELSMRRQLARSPAGIKYYDINVPYEQVVKYYPVPTERRPLILFGPHNIGRHEIRKTLIMKNPNKFGAAIPHTTRKIKNNEINGLDYHFIGKNKFWSLVNDNCFIEYGKFNKHYYGTTFSSVESVMKSNRNCVINLEEEAILRLYLSNLKPIMVLILPSSHKPNLREAYYKEENTSEINHHANFLKKNYYNFFEKVIINETAKSTVNELIDYVDKINNNPQWIVSHWVNSLSINKHVRY</sequence>
<feature type="compositionally biased region" description="Basic and acidic residues" evidence="4">
    <location>
        <begin position="145"/>
        <end position="156"/>
    </location>
</feature>
<dbReference type="PANTHER" id="PTHR23122">
    <property type="entry name" value="MEMBRANE-ASSOCIATED GUANYLATE KINASE MAGUK"/>
    <property type="match status" value="1"/>
</dbReference>
<feature type="domain" description="Guanylate kinase-like" evidence="6">
    <location>
        <begin position="658"/>
        <end position="834"/>
    </location>
</feature>
<keyword evidence="9" id="KW-1185">Reference proteome</keyword>
<dbReference type="SUPFAM" id="SSF50044">
    <property type="entry name" value="SH3-domain"/>
    <property type="match status" value="1"/>
</dbReference>
<dbReference type="InterPro" id="IPR020590">
    <property type="entry name" value="Guanylate_kinase_CS"/>
</dbReference>
<dbReference type="Pfam" id="PF00595">
    <property type="entry name" value="PDZ"/>
    <property type="match status" value="1"/>
</dbReference>
<feature type="domain" description="SH3" evidence="5">
    <location>
        <begin position="410"/>
        <end position="481"/>
    </location>
</feature>
<dbReference type="PROSITE" id="PS00856">
    <property type="entry name" value="GUANYLATE_KINASE_1"/>
    <property type="match status" value="1"/>
</dbReference>
<dbReference type="InterPro" id="IPR050716">
    <property type="entry name" value="MAGUK"/>
</dbReference>
<evidence type="ECO:0000256" key="1">
    <source>
        <dbReference type="ARBA" id="ARBA00007014"/>
    </source>
</evidence>
<dbReference type="FunFam" id="3.30.63.10:FF:000002">
    <property type="entry name" value="Guanylate kinase 1"/>
    <property type="match status" value="1"/>
</dbReference>
<organism evidence="8 9">
    <name type="scientific">Intoshia linei</name>
    <dbReference type="NCBI Taxonomy" id="1819745"/>
    <lineage>
        <taxon>Eukaryota</taxon>
        <taxon>Metazoa</taxon>
        <taxon>Spiralia</taxon>
        <taxon>Lophotrochozoa</taxon>
        <taxon>Mesozoa</taxon>
        <taxon>Orthonectida</taxon>
        <taxon>Rhopaluridae</taxon>
        <taxon>Intoshia</taxon>
    </lineage>
</organism>
<evidence type="ECO:0000259" key="5">
    <source>
        <dbReference type="PROSITE" id="PS50002"/>
    </source>
</evidence>
<dbReference type="Gene3D" id="2.30.42.10">
    <property type="match status" value="1"/>
</dbReference>
<protein>
    <recommendedName>
        <fullName evidence="10">MAGUK p55 subfamily member 5</fullName>
    </recommendedName>
</protein>
<dbReference type="InterPro" id="IPR001478">
    <property type="entry name" value="PDZ"/>
</dbReference>
<proteinExistence type="inferred from homology"/>
<dbReference type="SMART" id="SM00326">
    <property type="entry name" value="SH3"/>
    <property type="match status" value="1"/>
</dbReference>
<dbReference type="Pfam" id="PF07653">
    <property type="entry name" value="SH3_2"/>
    <property type="match status" value="1"/>
</dbReference>
<dbReference type="SMART" id="SM00228">
    <property type="entry name" value="PDZ"/>
    <property type="match status" value="1"/>
</dbReference>
<dbReference type="SUPFAM" id="SSF50156">
    <property type="entry name" value="PDZ domain-like"/>
    <property type="match status" value="1"/>
</dbReference>
<reference evidence="8 9" key="1">
    <citation type="submission" date="2016-04" db="EMBL/GenBank/DDBJ databases">
        <title>The genome of Intoshia linei affirms orthonectids as highly simplified spiralians.</title>
        <authorList>
            <person name="Mikhailov K.V."/>
            <person name="Slusarev G.S."/>
            <person name="Nikitin M.A."/>
            <person name="Logacheva M.D."/>
            <person name="Penin A."/>
            <person name="Aleoshin V."/>
            <person name="Panchin Y.V."/>
        </authorList>
    </citation>
    <scope>NUCLEOTIDE SEQUENCE [LARGE SCALE GENOMIC DNA]</scope>
    <source>
        <strain evidence="8">Intl2013</strain>
        <tissue evidence="8">Whole animal</tissue>
    </source>
</reference>
<dbReference type="AlphaFoldDB" id="A0A177AZV6"/>
<accession>A0A177AZV6</accession>
<name>A0A177AZV6_9BILA</name>
<evidence type="ECO:0008006" key="10">
    <source>
        <dbReference type="Google" id="ProtNLM"/>
    </source>
</evidence>
<dbReference type="InterPro" id="IPR036034">
    <property type="entry name" value="PDZ_sf"/>
</dbReference>
<dbReference type="Pfam" id="PF00625">
    <property type="entry name" value="Guanylate_kin"/>
    <property type="match status" value="1"/>
</dbReference>
<dbReference type="InterPro" id="IPR001452">
    <property type="entry name" value="SH3_domain"/>
</dbReference>
<evidence type="ECO:0000259" key="7">
    <source>
        <dbReference type="PROSITE" id="PS50106"/>
    </source>
</evidence>
<feature type="domain" description="PDZ" evidence="7">
    <location>
        <begin position="316"/>
        <end position="398"/>
    </location>
</feature>
<dbReference type="SUPFAM" id="SSF52540">
    <property type="entry name" value="P-loop containing nucleoside triphosphate hydrolases"/>
    <property type="match status" value="1"/>
</dbReference>
<feature type="region of interest" description="Disordered" evidence="4">
    <location>
        <begin position="108"/>
        <end position="156"/>
    </location>
</feature>
<evidence type="ECO:0000256" key="3">
    <source>
        <dbReference type="PROSITE-ProRule" id="PRU00192"/>
    </source>
</evidence>